<dbReference type="InterPro" id="IPR023267">
    <property type="entry name" value="RCMT"/>
</dbReference>
<accession>A0AAV1A3U7</accession>
<dbReference type="GO" id="GO:0070475">
    <property type="term" value="P:rRNA base methylation"/>
    <property type="evidence" value="ECO:0007669"/>
    <property type="project" value="TreeGrafter"/>
</dbReference>
<evidence type="ECO:0000259" key="1">
    <source>
        <dbReference type="Pfam" id="PF01189"/>
    </source>
</evidence>
<dbReference type="GO" id="GO:0005730">
    <property type="term" value="C:nucleolus"/>
    <property type="evidence" value="ECO:0007669"/>
    <property type="project" value="TreeGrafter"/>
</dbReference>
<proteinExistence type="predicted"/>
<dbReference type="Pfam" id="PF01189">
    <property type="entry name" value="Methyltr_RsmB-F"/>
    <property type="match status" value="1"/>
</dbReference>
<sequence length="273" mass="30664">MEEAIETSVCVVVAVPDVGSSFSTSVRGSVEGFNFCELHGKKILQVVQLQFLLQMHQTLDLKKRDISFRQKDFKNAIDCYIQVLDACVAPGNKTVHLAALMKRKGRIIACELKKEKIKRLNGTIKLSGVSNIQYCVYNNQEAFQPIDPSYSKLKAILLDPSYSDSALQHAFFVIPALERIVYSTCSINQIENEDVVKFVLSIAESYGFQLAKPFPEWHVLVFQSLKALKIWFEQILPSTERVSSHTTSYFICCIQLPLSGRVYATGLGNVPCE</sequence>
<dbReference type="EMBL" id="OX451738">
    <property type="protein sequence ID" value="CAI8603585.1"/>
    <property type="molecule type" value="Genomic_DNA"/>
</dbReference>
<dbReference type="PANTHER" id="PTHR22807">
    <property type="entry name" value="NOP2 YEAST -RELATED NOL1/NOP2/FMU SUN DOMAIN-CONTAINING"/>
    <property type="match status" value="1"/>
</dbReference>
<dbReference type="GO" id="GO:0008173">
    <property type="term" value="F:RNA methyltransferase activity"/>
    <property type="evidence" value="ECO:0007669"/>
    <property type="project" value="InterPro"/>
</dbReference>
<dbReference type="InterPro" id="IPR029063">
    <property type="entry name" value="SAM-dependent_MTases_sf"/>
</dbReference>
<dbReference type="SUPFAM" id="SSF53335">
    <property type="entry name" value="S-adenosyl-L-methionine-dependent methyltransferases"/>
    <property type="match status" value="1"/>
</dbReference>
<dbReference type="AlphaFoldDB" id="A0AAV1A3U7"/>
<dbReference type="Proteomes" id="UP001157006">
    <property type="component" value="Chromosome 3"/>
</dbReference>
<dbReference type="PANTHER" id="PTHR22807:SF4">
    <property type="entry name" value="28S RRNA (CYTOSINE-C(5))-METHYLTRANSFERASE"/>
    <property type="match status" value="1"/>
</dbReference>
<reference evidence="2 3" key="1">
    <citation type="submission" date="2023-01" db="EMBL/GenBank/DDBJ databases">
        <authorList>
            <person name="Kreplak J."/>
        </authorList>
    </citation>
    <scope>NUCLEOTIDE SEQUENCE [LARGE SCALE GENOMIC DNA]</scope>
</reference>
<protein>
    <recommendedName>
        <fullName evidence="1">SAM-dependent methyltransferase RsmB-F/NOP2-type catalytic core domain-containing protein</fullName>
    </recommendedName>
</protein>
<dbReference type="InterPro" id="IPR049560">
    <property type="entry name" value="MeTrfase_RsmB-F_NOP2_cat"/>
</dbReference>
<gene>
    <name evidence="2" type="ORF">VFH_III092440</name>
</gene>
<keyword evidence="3" id="KW-1185">Reference proteome</keyword>
<feature type="domain" description="SAM-dependent methyltransferase RsmB-F/NOP2-type catalytic core" evidence="1">
    <location>
        <begin position="83"/>
        <end position="159"/>
    </location>
</feature>
<evidence type="ECO:0000313" key="2">
    <source>
        <dbReference type="EMBL" id="CAI8603585.1"/>
    </source>
</evidence>
<dbReference type="Gene3D" id="3.40.50.150">
    <property type="entry name" value="Vaccinia Virus protein VP39"/>
    <property type="match status" value="2"/>
</dbReference>
<name>A0AAV1A3U7_VICFA</name>
<organism evidence="2 3">
    <name type="scientific">Vicia faba</name>
    <name type="common">Broad bean</name>
    <name type="synonym">Faba vulgaris</name>
    <dbReference type="NCBI Taxonomy" id="3906"/>
    <lineage>
        <taxon>Eukaryota</taxon>
        <taxon>Viridiplantae</taxon>
        <taxon>Streptophyta</taxon>
        <taxon>Embryophyta</taxon>
        <taxon>Tracheophyta</taxon>
        <taxon>Spermatophyta</taxon>
        <taxon>Magnoliopsida</taxon>
        <taxon>eudicotyledons</taxon>
        <taxon>Gunneridae</taxon>
        <taxon>Pentapetalae</taxon>
        <taxon>rosids</taxon>
        <taxon>fabids</taxon>
        <taxon>Fabales</taxon>
        <taxon>Fabaceae</taxon>
        <taxon>Papilionoideae</taxon>
        <taxon>50 kb inversion clade</taxon>
        <taxon>NPAAA clade</taxon>
        <taxon>Hologalegina</taxon>
        <taxon>IRL clade</taxon>
        <taxon>Fabeae</taxon>
        <taxon>Vicia</taxon>
    </lineage>
</organism>
<evidence type="ECO:0000313" key="3">
    <source>
        <dbReference type="Proteomes" id="UP001157006"/>
    </source>
</evidence>
<dbReference type="PRINTS" id="PR02008">
    <property type="entry name" value="RCMTFAMILY"/>
</dbReference>